<dbReference type="OrthoDB" id="2144823at2759"/>
<dbReference type="Proteomes" id="UP000314987">
    <property type="component" value="Unassembled WGS sequence"/>
</dbReference>
<organism evidence="2 3">
    <name type="scientific">Vombatus ursinus</name>
    <name type="common">Common wombat</name>
    <dbReference type="NCBI Taxonomy" id="29139"/>
    <lineage>
        <taxon>Eukaryota</taxon>
        <taxon>Metazoa</taxon>
        <taxon>Chordata</taxon>
        <taxon>Craniata</taxon>
        <taxon>Vertebrata</taxon>
        <taxon>Euteleostomi</taxon>
        <taxon>Mammalia</taxon>
        <taxon>Metatheria</taxon>
        <taxon>Diprotodontia</taxon>
        <taxon>Vombatidae</taxon>
        <taxon>Vombatus</taxon>
    </lineage>
</organism>
<evidence type="ECO:0000256" key="1">
    <source>
        <dbReference type="SAM" id="MobiDB-lite"/>
    </source>
</evidence>
<dbReference type="PANTHER" id="PTHR21665:SF2">
    <property type="entry name" value="CATION CHANNEL SPERM-ASSOCIATED TARGETING SUBUNIT TAU"/>
    <property type="match status" value="1"/>
</dbReference>
<accession>A0A4X2KP36</accession>
<feature type="region of interest" description="Disordered" evidence="1">
    <location>
        <begin position="473"/>
        <end position="503"/>
    </location>
</feature>
<dbReference type="Ensembl" id="ENSVURT00010012654.1">
    <property type="protein sequence ID" value="ENSVURP00010011140.1"/>
    <property type="gene ID" value="ENSVURG00010008610.1"/>
</dbReference>
<name>A0A4X2KP36_VOMUR</name>
<evidence type="ECO:0000313" key="2">
    <source>
        <dbReference type="Ensembl" id="ENSVURP00010011140.1"/>
    </source>
</evidence>
<feature type="compositionally biased region" description="Basic and acidic residues" evidence="1">
    <location>
        <begin position="473"/>
        <end position="490"/>
    </location>
</feature>
<dbReference type="RefSeq" id="XP_027729287.1">
    <property type="nucleotide sequence ID" value="XM_027873486.1"/>
</dbReference>
<evidence type="ECO:0000313" key="3">
    <source>
        <dbReference type="Proteomes" id="UP000314987"/>
    </source>
</evidence>
<dbReference type="STRING" id="29139.ENSVURP00010011140"/>
<dbReference type="AlphaFoldDB" id="A0A4X2KP36"/>
<dbReference type="OMA" id="SHIAYEK"/>
<feature type="region of interest" description="Disordered" evidence="1">
    <location>
        <begin position="1"/>
        <end position="104"/>
    </location>
</feature>
<protein>
    <submittedName>
        <fullName evidence="2">Uncharacterized protein</fullName>
    </submittedName>
</protein>
<dbReference type="GeneTree" id="ENSGT00390000018209"/>
<feature type="compositionally biased region" description="Polar residues" evidence="1">
    <location>
        <begin position="1"/>
        <end position="19"/>
    </location>
</feature>
<feature type="compositionally biased region" description="Basic and acidic residues" evidence="1">
    <location>
        <begin position="85"/>
        <end position="94"/>
    </location>
</feature>
<keyword evidence="3" id="KW-1185">Reference proteome</keyword>
<sequence>MSSGSKSSKNDLNIVQSKQLGELSGKTSSDSKSSGNDLKVVQNEQIELSENPNASSKSSSENVLKIVQSDQSELSRKKSLSSKSFSKEVLKDSPTESQIELTEEVEVEVEECRISQTFDESEEQLSIAEGDLSSGKKHSFKKKHPEEYCQSSEEVIHSSSVLSVAESFESPEDVSFIEQISSEAQITELGLESSVSMLDFPQSSLTVWDSGLASTSHIAYEKHSGVDQSKSKSLVRHIYLQTFPSLESGIVSVIELDKDYQNPWLDDETSSPEEGPTMMEEGWKLSLESSKTQFPQDKEEDLPQTDQLYTEKNFEEKELDSGLENASTSVVHKLSDSDRTCLKSFVSDVSNDISTENVTELGLTSGAEVEKETQTFFVPDSENEFEELYANSTISMDKSDDFNAKSVSRPNYCSFEEYLSGSEAEHLKANFSKYIQNFVVERLSESVPSPKEDLPKILEYLYLINDKKESHTSVKTEIPPKEQNNFKDFPETSQKSMPSVNNSNCSSFDDKHLEIRLRALLSEILHQYILNNHTETKLIRERQSENRYHNLPPYRTKTVPPFSHEVRHDYPERSFSGESELNKRSPLSQSIQDLLSVISENELLNLKSDLSKSLQSLFIERLSNMGLITEKEFHNINENMSSINSSDRPLKFLSSDPRGLYHFQERPSEKQSYKTFPRNKSQEVTDERLSNIELARKLEREYFTLHNIKRSSLVREDEGQYARERVGKHGLTGVKASRKSSQEFLFNNSSERTTKLVLREQKDHSLMQLPQVEKTGFEEEIQDLYGWYNRPKTSHSKATLKIKPLGKKEHIKTHKVTVKEKPESVFIPCVQNSEVQPETKEYLYKSKLSSSSNTYAYLNSDDEGESNLKDQCYGENNKKKPLLTVTWYHKKLQAVHVKAKETPTEKCATTPQSFDHSRKVDINNSKPSIFPEVLKTESLKPKLRREREYVEKQKRPLYRTAKILAASQPATRLLLRTSPQRTLLFPWVGKRNIHDSSENKKEDLHLTSFKHLEKAKARARFDLGRSPDDNQYTFKNFARPNTAPEFNKRSKENLGKFTSPRVVSAGLFHVNATNPGLEEYNQQKDLKDLEKCSVICDILQLLNSSYVKRKYEDDY</sequence>
<gene>
    <name evidence="2" type="primary">LOC114051286</name>
</gene>
<proteinExistence type="predicted"/>
<dbReference type="GeneID" id="114051286"/>
<feature type="region of interest" description="Disordered" evidence="1">
    <location>
        <begin position="117"/>
        <end position="144"/>
    </location>
</feature>
<dbReference type="InterPro" id="IPR031462">
    <property type="entry name" value="CTSRT"/>
</dbReference>
<feature type="compositionally biased region" description="Low complexity" evidence="1">
    <location>
        <begin position="24"/>
        <end position="35"/>
    </location>
</feature>
<reference evidence="2" key="3">
    <citation type="submission" date="2025-09" db="UniProtKB">
        <authorList>
            <consortium name="Ensembl"/>
        </authorList>
    </citation>
    <scope>IDENTIFICATION</scope>
</reference>
<feature type="compositionally biased region" description="Polar residues" evidence="1">
    <location>
        <begin position="491"/>
        <end position="503"/>
    </location>
</feature>
<dbReference type="PANTHER" id="PTHR21665">
    <property type="entry name" value="CATION CHANNEL SPERM-ASSOCIATED TARGETING SUBUNIT TAU"/>
    <property type="match status" value="1"/>
</dbReference>
<reference evidence="3" key="1">
    <citation type="submission" date="2018-12" db="EMBL/GenBank/DDBJ databases">
        <authorList>
            <person name="Yazar S."/>
        </authorList>
    </citation>
    <scope>NUCLEOTIDE SEQUENCE [LARGE SCALE GENOMIC DNA]</scope>
</reference>
<reference evidence="2" key="2">
    <citation type="submission" date="2025-08" db="UniProtKB">
        <authorList>
            <consortium name="Ensembl"/>
        </authorList>
    </citation>
    <scope>IDENTIFICATION</scope>
</reference>
<feature type="compositionally biased region" description="Low complexity" evidence="1">
    <location>
        <begin position="49"/>
        <end position="62"/>
    </location>
</feature>